<gene>
    <name evidence="3" type="ORF">SAMN05192580_0347</name>
</gene>
<keyword evidence="3" id="KW-0223">Dioxygenase</keyword>
<feature type="compositionally biased region" description="Acidic residues" evidence="1">
    <location>
        <begin position="388"/>
        <end position="406"/>
    </location>
</feature>
<accession>A0A1I6JJ73</accession>
<keyword evidence="3" id="KW-0560">Oxidoreductase</keyword>
<dbReference type="InterPro" id="IPR004360">
    <property type="entry name" value="Glyas_Fos-R_dOase_dom"/>
</dbReference>
<dbReference type="Proteomes" id="UP000198824">
    <property type="component" value="Unassembled WGS sequence"/>
</dbReference>
<organism evidence="3 4">
    <name type="scientific">Sphingomonas jatrophae</name>
    <dbReference type="NCBI Taxonomy" id="1166337"/>
    <lineage>
        <taxon>Bacteria</taxon>
        <taxon>Pseudomonadati</taxon>
        <taxon>Pseudomonadota</taxon>
        <taxon>Alphaproteobacteria</taxon>
        <taxon>Sphingomonadales</taxon>
        <taxon>Sphingomonadaceae</taxon>
        <taxon>Sphingomonas</taxon>
    </lineage>
</organism>
<dbReference type="Gene3D" id="3.10.180.10">
    <property type="entry name" value="2,3-Dihydroxybiphenyl 1,2-Dioxygenase, domain 1"/>
    <property type="match status" value="2"/>
</dbReference>
<feature type="compositionally biased region" description="Acidic residues" evidence="1">
    <location>
        <begin position="415"/>
        <end position="457"/>
    </location>
</feature>
<evidence type="ECO:0000313" key="3">
    <source>
        <dbReference type="EMBL" id="SFR79066.1"/>
    </source>
</evidence>
<dbReference type="GO" id="GO:0051213">
    <property type="term" value="F:dioxygenase activity"/>
    <property type="evidence" value="ECO:0007669"/>
    <property type="project" value="UniProtKB-KW"/>
</dbReference>
<dbReference type="InterPro" id="IPR029068">
    <property type="entry name" value="Glyas_Bleomycin-R_OHBP_Dase"/>
</dbReference>
<feature type="region of interest" description="Disordered" evidence="1">
    <location>
        <begin position="354"/>
        <end position="483"/>
    </location>
</feature>
<name>A0A1I6JJ73_9SPHN</name>
<dbReference type="AlphaFoldDB" id="A0A1I6JJ73"/>
<dbReference type="InterPro" id="IPR037523">
    <property type="entry name" value="VOC_core"/>
</dbReference>
<reference evidence="3 4" key="1">
    <citation type="submission" date="2016-10" db="EMBL/GenBank/DDBJ databases">
        <authorList>
            <person name="de Groot N.N."/>
        </authorList>
    </citation>
    <scope>NUCLEOTIDE SEQUENCE [LARGE SCALE GENOMIC DNA]</scope>
    <source>
        <strain evidence="3 4">S5-249</strain>
    </source>
</reference>
<evidence type="ECO:0000256" key="1">
    <source>
        <dbReference type="SAM" id="MobiDB-lite"/>
    </source>
</evidence>
<proteinExistence type="predicted"/>
<dbReference type="Pfam" id="PF00903">
    <property type="entry name" value="Glyoxalase"/>
    <property type="match status" value="2"/>
</dbReference>
<dbReference type="RefSeq" id="WP_165611172.1">
    <property type="nucleotide sequence ID" value="NZ_FOZG01000001.1"/>
</dbReference>
<dbReference type="STRING" id="1166337.SAMN05192580_0347"/>
<keyword evidence="4" id="KW-1185">Reference proteome</keyword>
<dbReference type="EMBL" id="FOZG01000001">
    <property type="protein sequence ID" value="SFR79066.1"/>
    <property type="molecule type" value="Genomic_DNA"/>
</dbReference>
<sequence>MIEHVTIHVEDLDEARGFYEALLAPLGYEVTRRVSDHDDGPRIAFGRDRRAQLWLVEESMAHEGLVIALTADDEAAVDAFRSAAEDAGADDVSEAETDHAGKYAASAKDANGNRIVAVAGGAGRGMIDHVQLVVSDFGRTLRFYEQLLEPLEVSLVARELDHEDGPRVAFGQGGEPSLWLTEEGDPQSSVAIGFSAANKRQVDEFYVNAKDAGGRKIQAAGVRDEVGPDYYVAGASDPDNNRIEAVHDGEHGLAPVAAVKTGGDKLAEAAALQRWEAERAQAKAAEMAEAEARSGRGFASLSTTPVTMAAMPKKAAPKAEEADEEEEDLLAGLGDDAEGDADDLDLAALGLDDDEGEKAASGDDGEIDWAALGLDDDETSTDKAETTAGDDDEIDWAALGLDDDDSSTEKAETAAGDDDEIDWAALGLDDDDAETSASSDDEELDLSALGLDDEEEEAPKPAAKPAKKEISKSAMGMDFGGKL</sequence>
<dbReference type="PANTHER" id="PTHR35006:SF2">
    <property type="entry name" value="GLYOXALASE FAMILY PROTEIN (AFU_ORTHOLOGUE AFUA_5G14830)"/>
    <property type="match status" value="1"/>
</dbReference>
<protein>
    <submittedName>
        <fullName evidence="3">Glyoxalase/Bleomycin resistance protein/Dioxygenase superfamily protein</fullName>
    </submittedName>
</protein>
<evidence type="ECO:0000259" key="2">
    <source>
        <dbReference type="PROSITE" id="PS51819"/>
    </source>
</evidence>
<evidence type="ECO:0000313" key="4">
    <source>
        <dbReference type="Proteomes" id="UP000198824"/>
    </source>
</evidence>
<dbReference type="SUPFAM" id="SSF54593">
    <property type="entry name" value="Glyoxalase/Bleomycin resistance protein/Dihydroxybiphenyl dioxygenase"/>
    <property type="match status" value="2"/>
</dbReference>
<feature type="domain" description="VOC" evidence="2">
    <location>
        <begin position="126"/>
        <end position="248"/>
    </location>
</feature>
<dbReference type="PANTHER" id="PTHR35006">
    <property type="entry name" value="GLYOXALASE FAMILY PROTEIN (AFU_ORTHOLOGUE AFUA_5G14830)"/>
    <property type="match status" value="1"/>
</dbReference>
<dbReference type="PROSITE" id="PS51819">
    <property type="entry name" value="VOC"/>
    <property type="match status" value="2"/>
</dbReference>
<feature type="domain" description="VOC" evidence="2">
    <location>
        <begin position="1"/>
        <end position="120"/>
    </location>
</feature>